<evidence type="ECO:0000256" key="1">
    <source>
        <dbReference type="SAM" id="MobiDB-lite"/>
    </source>
</evidence>
<organism evidence="2 3">
    <name type="scientific">Pristionchus entomophagus</name>
    <dbReference type="NCBI Taxonomy" id="358040"/>
    <lineage>
        <taxon>Eukaryota</taxon>
        <taxon>Metazoa</taxon>
        <taxon>Ecdysozoa</taxon>
        <taxon>Nematoda</taxon>
        <taxon>Chromadorea</taxon>
        <taxon>Rhabditida</taxon>
        <taxon>Rhabditina</taxon>
        <taxon>Diplogasteromorpha</taxon>
        <taxon>Diplogasteroidea</taxon>
        <taxon>Neodiplogasteridae</taxon>
        <taxon>Pristionchus</taxon>
    </lineage>
</organism>
<evidence type="ECO:0000313" key="2">
    <source>
        <dbReference type="EMBL" id="GMS78145.1"/>
    </source>
</evidence>
<evidence type="ECO:0000313" key="3">
    <source>
        <dbReference type="Proteomes" id="UP001432027"/>
    </source>
</evidence>
<feature type="region of interest" description="Disordered" evidence="1">
    <location>
        <begin position="114"/>
        <end position="156"/>
    </location>
</feature>
<accession>A0AAV5S832</accession>
<gene>
    <name evidence="2" type="ORF">PENTCL1PPCAC_320</name>
</gene>
<reference evidence="2" key="1">
    <citation type="submission" date="2023-10" db="EMBL/GenBank/DDBJ databases">
        <title>Genome assembly of Pristionchus species.</title>
        <authorList>
            <person name="Yoshida K."/>
            <person name="Sommer R.J."/>
        </authorList>
    </citation>
    <scope>NUCLEOTIDE SEQUENCE</scope>
    <source>
        <strain evidence="2">RS0144</strain>
    </source>
</reference>
<dbReference type="AlphaFoldDB" id="A0AAV5S832"/>
<proteinExistence type="predicted"/>
<name>A0AAV5S832_9BILA</name>
<dbReference type="Proteomes" id="UP001432027">
    <property type="component" value="Unassembled WGS sequence"/>
</dbReference>
<feature type="non-terminal residue" evidence="2">
    <location>
        <position position="156"/>
    </location>
</feature>
<feature type="non-terminal residue" evidence="2">
    <location>
        <position position="1"/>
    </location>
</feature>
<comment type="caution">
    <text evidence="2">The sequence shown here is derived from an EMBL/GenBank/DDBJ whole genome shotgun (WGS) entry which is preliminary data.</text>
</comment>
<protein>
    <submittedName>
        <fullName evidence="2">Uncharacterized protein</fullName>
    </submittedName>
</protein>
<keyword evidence="3" id="KW-1185">Reference proteome</keyword>
<dbReference type="EMBL" id="BTSX01000001">
    <property type="protein sequence ID" value="GMS78145.1"/>
    <property type="molecule type" value="Genomic_DNA"/>
</dbReference>
<sequence>HCEKNGRTDQSAMSFSDTGVVSCLSEIKGRLTELAEKDPLVGTWVKAVDMLESLMGSGQDSEAFMRATTAFPIMHARNINNQQQQGHDSDVSREAANMFTSAIAMAMRILSARSTRSGDEGRHRAAPMANENPLGRYLPKDQQNCGEPEDRISAPH</sequence>